<protein>
    <submittedName>
        <fullName evidence="1">Uncharacterized protein</fullName>
    </submittedName>
</protein>
<evidence type="ECO:0000313" key="2">
    <source>
        <dbReference type="Proteomes" id="UP000076962"/>
    </source>
</evidence>
<keyword evidence="2" id="KW-1185">Reference proteome</keyword>
<accession>A0A176S5W0</accession>
<proteinExistence type="predicted"/>
<evidence type="ECO:0000313" key="1">
    <source>
        <dbReference type="EMBL" id="OAD23405.1"/>
    </source>
</evidence>
<dbReference type="Proteomes" id="UP000076962">
    <property type="component" value="Unassembled WGS sequence"/>
</dbReference>
<dbReference type="AlphaFoldDB" id="A0A176S5W0"/>
<sequence>MTNLSSIIYPQRLGTFNLPTHLTHLVDNAYETLQRLFGFPEPELPIFCFRTGLANGEYPTNARTLRRTNHVSYKNQ</sequence>
<reference evidence="1 2" key="1">
    <citation type="submission" date="2016-05" db="EMBL/GenBank/DDBJ databases">
        <title>Single-cell genome of chain-forming Candidatus Thiomargarita nelsonii and comparison to other large sulfur-oxidizing bacteria.</title>
        <authorList>
            <person name="Winkel M."/>
            <person name="Salman V."/>
            <person name="Woyke T."/>
            <person name="Schulz-Vogt H."/>
            <person name="Richter M."/>
            <person name="Flood B."/>
            <person name="Bailey J."/>
            <person name="Amann R."/>
            <person name="Mussmann M."/>
        </authorList>
    </citation>
    <scope>NUCLEOTIDE SEQUENCE [LARGE SCALE GENOMIC DNA]</scope>
    <source>
        <strain evidence="1 2">THI036</strain>
    </source>
</reference>
<dbReference type="EMBL" id="LUTY01000390">
    <property type="protein sequence ID" value="OAD23405.1"/>
    <property type="molecule type" value="Genomic_DNA"/>
</dbReference>
<organism evidence="1 2">
    <name type="scientific">Candidatus Thiomargarita nelsonii</name>
    <dbReference type="NCBI Taxonomy" id="1003181"/>
    <lineage>
        <taxon>Bacteria</taxon>
        <taxon>Pseudomonadati</taxon>
        <taxon>Pseudomonadota</taxon>
        <taxon>Gammaproteobacteria</taxon>
        <taxon>Thiotrichales</taxon>
        <taxon>Thiotrichaceae</taxon>
        <taxon>Thiomargarita</taxon>
    </lineage>
</organism>
<gene>
    <name evidence="1" type="ORF">THIOM_000768</name>
</gene>
<comment type="caution">
    <text evidence="1">The sequence shown here is derived from an EMBL/GenBank/DDBJ whole genome shotgun (WGS) entry which is preliminary data.</text>
</comment>
<name>A0A176S5W0_9GAMM</name>